<evidence type="ECO:0000259" key="6">
    <source>
        <dbReference type="PROSITE" id="PS51900"/>
    </source>
</evidence>
<dbReference type="InterPro" id="IPR004107">
    <property type="entry name" value="Integrase_SAM-like_N"/>
</dbReference>
<organism evidence="7 8">
    <name type="scientific">Caballeronia glebae</name>
    <dbReference type="NCBI Taxonomy" id="1777143"/>
    <lineage>
        <taxon>Bacteria</taxon>
        <taxon>Pseudomonadati</taxon>
        <taxon>Pseudomonadota</taxon>
        <taxon>Betaproteobacteria</taxon>
        <taxon>Burkholderiales</taxon>
        <taxon>Burkholderiaceae</taxon>
        <taxon>Caballeronia</taxon>
    </lineage>
</organism>
<dbReference type="InterPro" id="IPR010998">
    <property type="entry name" value="Integrase_recombinase_N"/>
</dbReference>
<evidence type="ECO:0000256" key="2">
    <source>
        <dbReference type="ARBA" id="ARBA00023125"/>
    </source>
</evidence>
<feature type="domain" description="Tyr recombinase" evidence="5">
    <location>
        <begin position="130"/>
        <end position="312"/>
    </location>
</feature>
<dbReference type="InterPro" id="IPR050090">
    <property type="entry name" value="Tyrosine_recombinase_XerCD"/>
</dbReference>
<dbReference type="RefSeq" id="WP_086974072.1">
    <property type="nucleotide sequence ID" value="NZ_FCOJ02000145.1"/>
</dbReference>
<dbReference type="STRING" id="1777143.AWB82_07233"/>
<evidence type="ECO:0000259" key="5">
    <source>
        <dbReference type="PROSITE" id="PS51898"/>
    </source>
</evidence>
<dbReference type="OrthoDB" id="8912821at2"/>
<evidence type="ECO:0000313" key="7">
    <source>
        <dbReference type="EMBL" id="SAK98705.1"/>
    </source>
</evidence>
<dbReference type="AlphaFoldDB" id="A0A158DVS9"/>
<keyword evidence="2 4" id="KW-0238">DNA-binding</keyword>
<dbReference type="InterPro" id="IPR011010">
    <property type="entry name" value="DNA_brk_join_enz"/>
</dbReference>
<dbReference type="InterPro" id="IPR002104">
    <property type="entry name" value="Integrase_catalytic"/>
</dbReference>
<evidence type="ECO:0000256" key="4">
    <source>
        <dbReference type="PROSITE-ProRule" id="PRU01248"/>
    </source>
</evidence>
<dbReference type="InterPro" id="IPR013762">
    <property type="entry name" value="Integrase-like_cat_sf"/>
</dbReference>
<keyword evidence="8" id="KW-1185">Reference proteome</keyword>
<name>A0A158DVS9_9BURK</name>
<proteinExistence type="predicted"/>
<evidence type="ECO:0000256" key="1">
    <source>
        <dbReference type="ARBA" id="ARBA00022908"/>
    </source>
</evidence>
<feature type="domain" description="Core-binding (CB)" evidence="6">
    <location>
        <begin position="21"/>
        <end position="107"/>
    </location>
</feature>
<dbReference type="InterPro" id="IPR044068">
    <property type="entry name" value="CB"/>
</dbReference>
<evidence type="ECO:0000313" key="8">
    <source>
        <dbReference type="Proteomes" id="UP000054596"/>
    </source>
</evidence>
<keyword evidence="1" id="KW-0229">DNA integration</keyword>
<dbReference type="PROSITE" id="PS51900">
    <property type="entry name" value="CB"/>
    <property type="match status" value="1"/>
</dbReference>
<protein>
    <submittedName>
        <fullName evidence="7">Integrase family protein</fullName>
    </submittedName>
</protein>
<dbReference type="Proteomes" id="UP000054596">
    <property type="component" value="Unassembled WGS sequence"/>
</dbReference>
<dbReference type="GO" id="GO:0003677">
    <property type="term" value="F:DNA binding"/>
    <property type="evidence" value="ECO:0007669"/>
    <property type="project" value="UniProtKB-UniRule"/>
</dbReference>
<dbReference type="PANTHER" id="PTHR30349:SF90">
    <property type="entry name" value="TYROSINE RECOMBINASE XERD"/>
    <property type="match status" value="1"/>
</dbReference>
<dbReference type="PROSITE" id="PS51898">
    <property type="entry name" value="TYR_RECOMBINASE"/>
    <property type="match status" value="1"/>
</dbReference>
<comment type="caution">
    <text evidence="7">The sequence shown here is derived from an EMBL/GenBank/DDBJ whole genome shotgun (WGS) entry which is preliminary data.</text>
</comment>
<dbReference type="Pfam" id="PF00589">
    <property type="entry name" value="Phage_integrase"/>
    <property type="match status" value="1"/>
</dbReference>
<keyword evidence="3" id="KW-0233">DNA recombination</keyword>
<reference evidence="7" key="1">
    <citation type="submission" date="2016-01" db="EMBL/GenBank/DDBJ databases">
        <authorList>
            <person name="Peeters C."/>
        </authorList>
    </citation>
    <scope>NUCLEOTIDE SEQUENCE [LARGE SCALE GENOMIC DNA]</scope>
    <source>
        <strain evidence="7">LMG 29325</strain>
    </source>
</reference>
<dbReference type="PANTHER" id="PTHR30349">
    <property type="entry name" value="PHAGE INTEGRASE-RELATED"/>
    <property type="match status" value="1"/>
</dbReference>
<dbReference type="SUPFAM" id="SSF56349">
    <property type="entry name" value="DNA breaking-rejoining enzymes"/>
    <property type="match status" value="1"/>
</dbReference>
<dbReference type="EMBL" id="FCOJ02000145">
    <property type="protein sequence ID" value="SAK98705.1"/>
    <property type="molecule type" value="Genomic_DNA"/>
</dbReference>
<gene>
    <name evidence="7" type="ORF">AWB82_07233</name>
</gene>
<sequence>MKPTRLHPAKSNARSFASFPAHITDELNRYDAYLRDVRGLAAETRKNRRRVVGLLLRDRFERCAIDFRKVRPDDVRRFVSTQLSAGGSASCASQLAATLRSYLRYRTICGDQPGKLSIVILNPVHWKLASLPRALKPEEVIRLLDAVAGTRRWPKRSYAMVRLALDMGLRSGEIAHLMIRDVDWRAGTVTLRGTKSLRQDVMPLPMACGQALADYLQHERPATSHPAVFVRKVAGRDQPVTSTAVRNVIKRACRRGGLLHSSAHALRHTLACRLVENGSSLKEVADLLRHRSLNTTLIYAKLDTPKLSAVALPWPGSPS</sequence>
<dbReference type="Gene3D" id="1.10.150.130">
    <property type="match status" value="1"/>
</dbReference>
<dbReference type="Gene3D" id="1.10.443.10">
    <property type="entry name" value="Intergrase catalytic core"/>
    <property type="match status" value="1"/>
</dbReference>
<dbReference type="GO" id="GO:0006310">
    <property type="term" value="P:DNA recombination"/>
    <property type="evidence" value="ECO:0007669"/>
    <property type="project" value="UniProtKB-KW"/>
</dbReference>
<evidence type="ECO:0000256" key="3">
    <source>
        <dbReference type="ARBA" id="ARBA00023172"/>
    </source>
</evidence>
<accession>A0A158DVS9</accession>
<dbReference type="Pfam" id="PF02899">
    <property type="entry name" value="Phage_int_SAM_1"/>
    <property type="match status" value="1"/>
</dbReference>
<dbReference type="GO" id="GO:0015074">
    <property type="term" value="P:DNA integration"/>
    <property type="evidence" value="ECO:0007669"/>
    <property type="project" value="UniProtKB-KW"/>
</dbReference>